<comment type="caution">
    <text evidence="3">The sequence shown here is derived from an EMBL/GenBank/DDBJ whole genome shotgun (WGS) entry which is preliminary data.</text>
</comment>
<keyword evidence="2" id="KW-0677">Repeat</keyword>
<keyword evidence="4" id="KW-1185">Reference proteome</keyword>
<protein>
    <submittedName>
        <fullName evidence="3">Galactose oxidase</fullName>
    </submittedName>
</protein>
<accession>A0ABS5JY56</accession>
<evidence type="ECO:0000256" key="1">
    <source>
        <dbReference type="ARBA" id="ARBA00022441"/>
    </source>
</evidence>
<dbReference type="PROSITE" id="PS51257">
    <property type="entry name" value="PROKAR_LIPOPROTEIN"/>
    <property type="match status" value="1"/>
</dbReference>
<dbReference type="PANTHER" id="PTHR45632:SF3">
    <property type="entry name" value="KELCH-LIKE PROTEIN 32"/>
    <property type="match status" value="1"/>
</dbReference>
<dbReference type="SUPFAM" id="SSF117281">
    <property type="entry name" value="Kelch motif"/>
    <property type="match status" value="2"/>
</dbReference>
<dbReference type="RefSeq" id="WP_212217052.1">
    <property type="nucleotide sequence ID" value="NZ_JAGUCO010000015.1"/>
</dbReference>
<proteinExistence type="predicted"/>
<dbReference type="InterPro" id="IPR015915">
    <property type="entry name" value="Kelch-typ_b-propeller"/>
</dbReference>
<dbReference type="InterPro" id="IPR006652">
    <property type="entry name" value="Kelch_1"/>
</dbReference>
<evidence type="ECO:0000256" key="2">
    <source>
        <dbReference type="ARBA" id="ARBA00022737"/>
    </source>
</evidence>
<keyword evidence="1" id="KW-0880">Kelch repeat</keyword>
<organism evidence="3 4">
    <name type="scientific">Carboxylicivirga linearis</name>
    <dbReference type="NCBI Taxonomy" id="1628157"/>
    <lineage>
        <taxon>Bacteria</taxon>
        <taxon>Pseudomonadati</taxon>
        <taxon>Bacteroidota</taxon>
        <taxon>Bacteroidia</taxon>
        <taxon>Marinilabiliales</taxon>
        <taxon>Marinilabiliaceae</taxon>
        <taxon>Carboxylicivirga</taxon>
    </lineage>
</organism>
<evidence type="ECO:0000313" key="4">
    <source>
        <dbReference type="Proteomes" id="UP000708576"/>
    </source>
</evidence>
<gene>
    <name evidence="3" type="ORF">KEM10_16085</name>
</gene>
<dbReference type="Proteomes" id="UP000708576">
    <property type="component" value="Unassembled WGS sequence"/>
</dbReference>
<reference evidence="3 4" key="1">
    <citation type="journal article" date="2015" name="Int. J. Syst. Evol. Microbiol.">
        <title>Carboxylicivirga linearis sp. nov., isolated from a sea cucumber culture pond.</title>
        <authorList>
            <person name="Wang F.Q."/>
            <person name="Zhou Y.X."/>
            <person name="Lin X.Z."/>
            <person name="Chen G.J."/>
            <person name="Du Z.J."/>
        </authorList>
    </citation>
    <scope>NUCLEOTIDE SEQUENCE [LARGE SCALE GENOMIC DNA]</scope>
    <source>
        <strain evidence="3 4">FB218</strain>
    </source>
</reference>
<dbReference type="Gene3D" id="2.120.10.80">
    <property type="entry name" value="Kelch-type beta propeller"/>
    <property type="match status" value="2"/>
</dbReference>
<sequence length="337" mass="38119">MRKNFFYTWLIVIMALLVVSCSDDEDEDLWGNWIKLGSFEGIPRTGAVAFTVGDYAYVGTGYNGDEDLRLKDFWKYDPVNDYWTQIEDLPGVARNYAVAFNADGKGYVTTGFDGKNKLDDLWAYDPSTNTWEQKADFIGSGRYDAIAFSISDKGYVGTGYDNNLLKDMYQYNPSSDTWTKKVSVGGSKRRNAVAFVIKDKAYVCTGMDNGEYLGDLWEYDPDADSWTEKRKIENDANEDEGYDDDYEIVGIRSVAFVKSDLGYITTGGPGYPGVRTWEYDPIEDLWTERSEFEGSARYSAVAFTLNNIPYVGTGNSSSVYFDDLYKFDPNAEQDDDD</sequence>
<dbReference type="Pfam" id="PF01344">
    <property type="entry name" value="Kelch_1"/>
    <property type="match status" value="1"/>
</dbReference>
<dbReference type="EMBL" id="JAGUCO010000015">
    <property type="protein sequence ID" value="MBS2099810.1"/>
    <property type="molecule type" value="Genomic_DNA"/>
</dbReference>
<dbReference type="Pfam" id="PF24681">
    <property type="entry name" value="Kelch_KLHDC2_KLHL20_DRC7"/>
    <property type="match status" value="1"/>
</dbReference>
<dbReference type="PANTHER" id="PTHR45632">
    <property type="entry name" value="LD33804P"/>
    <property type="match status" value="1"/>
</dbReference>
<evidence type="ECO:0000313" key="3">
    <source>
        <dbReference type="EMBL" id="MBS2099810.1"/>
    </source>
</evidence>
<name>A0ABS5JY56_9BACT</name>